<dbReference type="InParanoid" id="C5DDY6"/>
<evidence type="ECO:0000313" key="2">
    <source>
        <dbReference type="EMBL" id="CAR21997.1"/>
    </source>
</evidence>
<dbReference type="RefSeq" id="XP_002552435.1">
    <property type="nucleotide sequence ID" value="XM_002552389.1"/>
</dbReference>
<keyword evidence="1" id="KW-1133">Transmembrane helix</keyword>
<dbReference type="Gene3D" id="3.30.450.30">
    <property type="entry name" value="Dynein light chain 2a, cytoplasmic"/>
    <property type="match status" value="1"/>
</dbReference>
<dbReference type="eggNOG" id="ENOG502S129">
    <property type="taxonomic scope" value="Eukaryota"/>
</dbReference>
<dbReference type="KEGG" id="lth:KLTH0C04840g"/>
<dbReference type="Proteomes" id="UP000002036">
    <property type="component" value="Chromosome C"/>
</dbReference>
<proteinExistence type="predicted"/>
<protein>
    <submittedName>
        <fullName evidence="2">KLTH0C04840p</fullName>
    </submittedName>
</protein>
<dbReference type="HOGENOM" id="CLU_1133757_0_0_1"/>
<feature type="transmembrane region" description="Helical" evidence="1">
    <location>
        <begin position="47"/>
        <end position="68"/>
    </location>
</feature>
<reference evidence="2 3" key="1">
    <citation type="journal article" date="2009" name="Genome Res.">
        <title>Comparative genomics of protoploid Saccharomycetaceae.</title>
        <authorList>
            <consortium name="The Genolevures Consortium"/>
            <person name="Souciet J.-L."/>
            <person name="Dujon B."/>
            <person name="Gaillardin C."/>
            <person name="Johnston M."/>
            <person name="Baret P.V."/>
            <person name="Cliften P."/>
            <person name="Sherman D.J."/>
            <person name="Weissenbach J."/>
            <person name="Westhof E."/>
            <person name="Wincker P."/>
            <person name="Jubin C."/>
            <person name="Poulain J."/>
            <person name="Barbe V."/>
            <person name="Segurens B."/>
            <person name="Artiguenave F."/>
            <person name="Anthouard V."/>
            <person name="Vacherie B."/>
            <person name="Val M.-E."/>
            <person name="Fulton R.S."/>
            <person name="Minx P."/>
            <person name="Wilson R."/>
            <person name="Durrens P."/>
            <person name="Jean G."/>
            <person name="Marck C."/>
            <person name="Martin T."/>
            <person name="Nikolski M."/>
            <person name="Rolland T."/>
            <person name="Seret M.-L."/>
            <person name="Casaregola S."/>
            <person name="Despons L."/>
            <person name="Fairhead C."/>
            <person name="Fischer G."/>
            <person name="Lafontaine I."/>
            <person name="Leh V."/>
            <person name="Lemaire M."/>
            <person name="de Montigny J."/>
            <person name="Neuveglise C."/>
            <person name="Thierry A."/>
            <person name="Blanc-Lenfle I."/>
            <person name="Bleykasten C."/>
            <person name="Diffels J."/>
            <person name="Fritsch E."/>
            <person name="Frangeul L."/>
            <person name="Goeffon A."/>
            <person name="Jauniaux N."/>
            <person name="Kachouri-Lafond R."/>
            <person name="Payen C."/>
            <person name="Potier S."/>
            <person name="Pribylova L."/>
            <person name="Ozanne C."/>
            <person name="Richard G.-F."/>
            <person name="Sacerdot C."/>
            <person name="Straub M.-L."/>
            <person name="Talla E."/>
        </authorList>
    </citation>
    <scope>NUCLEOTIDE SEQUENCE [LARGE SCALE GENOMIC DNA]</scope>
    <source>
        <strain evidence="3">ATCC 56472 / CBS 6340 / NRRL Y-8284</strain>
    </source>
</reference>
<dbReference type="AlphaFoldDB" id="C5DDY6"/>
<keyword evidence="3" id="KW-1185">Reference proteome</keyword>
<accession>C5DDY6</accession>
<organism evidence="2 3">
    <name type="scientific">Lachancea thermotolerans (strain ATCC 56472 / CBS 6340 / NRRL Y-8284)</name>
    <name type="common">Yeast</name>
    <name type="synonym">Kluyveromyces thermotolerans</name>
    <dbReference type="NCBI Taxonomy" id="559295"/>
    <lineage>
        <taxon>Eukaryota</taxon>
        <taxon>Fungi</taxon>
        <taxon>Dikarya</taxon>
        <taxon>Ascomycota</taxon>
        <taxon>Saccharomycotina</taxon>
        <taxon>Saccharomycetes</taxon>
        <taxon>Saccharomycetales</taxon>
        <taxon>Saccharomycetaceae</taxon>
        <taxon>Lachancea</taxon>
    </lineage>
</organism>
<dbReference type="GeneID" id="8291302"/>
<dbReference type="OrthoDB" id="4033908at2759"/>
<dbReference type="EMBL" id="CU928167">
    <property type="protein sequence ID" value="CAR21997.1"/>
    <property type="molecule type" value="Genomic_DNA"/>
</dbReference>
<dbReference type="GO" id="GO:0071986">
    <property type="term" value="C:Ragulator complex"/>
    <property type="evidence" value="ECO:0007669"/>
    <property type="project" value="InterPro"/>
</dbReference>
<keyword evidence="1" id="KW-0812">Transmembrane</keyword>
<evidence type="ECO:0000256" key="1">
    <source>
        <dbReference type="SAM" id="Phobius"/>
    </source>
</evidence>
<dbReference type="Pfam" id="PF16818">
    <property type="entry name" value="SLM4"/>
    <property type="match status" value="1"/>
</dbReference>
<dbReference type="FunCoup" id="C5DDY6">
    <property type="interactions" value="44"/>
</dbReference>
<evidence type="ECO:0000313" key="3">
    <source>
        <dbReference type="Proteomes" id="UP000002036"/>
    </source>
</evidence>
<sequence length="245" mass="27122">MGSWSGELIALRSLPRLLQKATHGPARCTPGFCLALRACILFSNCSLFPSTSFVVSLAITCVMLYLIWETFNLLGSVVLLHEPHAPSTIIMLHGKNIHHLLELTLSPVQTVVAEHEPLFSSLLVSCTNGSIISYANSDTAPTTYNNSSNNLKMMALLVRDKWNEDQQDPSAQATHSCYQCEAEDGEVTRVYTYELEDLHACVAQIPRSDLLLLFIASSDYPYGLLVKKMKAALRAFSSMYGYKLD</sequence>
<dbReference type="GO" id="GO:0007165">
    <property type="term" value="P:signal transduction"/>
    <property type="evidence" value="ECO:0007669"/>
    <property type="project" value="InterPro"/>
</dbReference>
<gene>
    <name evidence="2" type="ordered locus">KLTH0C04840g</name>
</gene>
<dbReference type="STRING" id="559295.C5DDY6"/>
<dbReference type="InterPro" id="IPR020233">
    <property type="entry name" value="Slm4"/>
</dbReference>
<name>C5DDY6_LACTC</name>
<dbReference type="OMA" id="HTCVAQI"/>
<keyword evidence="1" id="KW-0472">Membrane</keyword>